<dbReference type="PANTHER" id="PTHR46880:SF5">
    <property type="entry name" value="DUF4371 DOMAIN-CONTAINING PROTEIN"/>
    <property type="match status" value="1"/>
</dbReference>
<sequence length="146" mass="16640">MCIRTLTSISLTSGDWCNWCKKQINKIVNAGGHKRFGHISKLVLALMSLPFSNASVERTFSIINIIKDKLRNRMSVETADTILRIRSNLPNGCIAFEPTEDMLNKFNSETMYSSNFVEKILDAFIEWEGSDCTHRILHTCIADWPI</sequence>
<dbReference type="Pfam" id="PF05699">
    <property type="entry name" value="Dimer_Tnp_hAT"/>
    <property type="match status" value="1"/>
</dbReference>
<keyword evidence="3" id="KW-1185">Reference proteome</keyword>
<dbReference type="EMBL" id="KQ980017">
    <property type="protein sequence ID" value="KYN18236.1"/>
    <property type="molecule type" value="Genomic_DNA"/>
</dbReference>
<dbReference type="InterPro" id="IPR008906">
    <property type="entry name" value="HATC_C_dom"/>
</dbReference>
<dbReference type="GO" id="GO:0046983">
    <property type="term" value="F:protein dimerization activity"/>
    <property type="evidence" value="ECO:0007669"/>
    <property type="project" value="InterPro"/>
</dbReference>
<evidence type="ECO:0000259" key="1">
    <source>
        <dbReference type="Pfam" id="PF05699"/>
    </source>
</evidence>
<gene>
    <name evidence="2" type="ORF">ALC57_09483</name>
</gene>
<reference evidence="2 3" key="1">
    <citation type="submission" date="2015-09" db="EMBL/GenBank/DDBJ databases">
        <title>Trachymyrmex cornetzi WGS genome.</title>
        <authorList>
            <person name="Nygaard S."/>
            <person name="Hu H."/>
            <person name="Boomsma J."/>
            <person name="Zhang G."/>
        </authorList>
    </citation>
    <scope>NUCLEOTIDE SEQUENCE [LARGE SCALE GENOMIC DNA]</scope>
    <source>
        <strain evidence="2">Tcor2-1</strain>
        <tissue evidence="2">Whole body</tissue>
    </source>
</reference>
<evidence type="ECO:0000313" key="2">
    <source>
        <dbReference type="EMBL" id="KYN18236.1"/>
    </source>
</evidence>
<dbReference type="AlphaFoldDB" id="A0A151J5E0"/>
<accession>A0A151J5E0</accession>
<dbReference type="SUPFAM" id="SSF53098">
    <property type="entry name" value="Ribonuclease H-like"/>
    <property type="match status" value="1"/>
</dbReference>
<evidence type="ECO:0000313" key="3">
    <source>
        <dbReference type="Proteomes" id="UP000078492"/>
    </source>
</evidence>
<proteinExistence type="predicted"/>
<dbReference type="PANTHER" id="PTHR46880">
    <property type="entry name" value="RAS-ASSOCIATING DOMAIN-CONTAINING PROTEIN"/>
    <property type="match status" value="1"/>
</dbReference>
<feature type="domain" description="HAT C-terminal dimerisation" evidence="1">
    <location>
        <begin position="33"/>
        <end position="89"/>
    </location>
</feature>
<dbReference type="InterPro" id="IPR012337">
    <property type="entry name" value="RNaseH-like_sf"/>
</dbReference>
<dbReference type="Proteomes" id="UP000078492">
    <property type="component" value="Unassembled WGS sequence"/>
</dbReference>
<protein>
    <recommendedName>
        <fullName evidence="1">HAT C-terminal dimerisation domain-containing protein</fullName>
    </recommendedName>
</protein>
<name>A0A151J5E0_9HYME</name>
<organism evidence="2 3">
    <name type="scientific">Trachymyrmex cornetzi</name>
    <dbReference type="NCBI Taxonomy" id="471704"/>
    <lineage>
        <taxon>Eukaryota</taxon>
        <taxon>Metazoa</taxon>
        <taxon>Ecdysozoa</taxon>
        <taxon>Arthropoda</taxon>
        <taxon>Hexapoda</taxon>
        <taxon>Insecta</taxon>
        <taxon>Pterygota</taxon>
        <taxon>Neoptera</taxon>
        <taxon>Endopterygota</taxon>
        <taxon>Hymenoptera</taxon>
        <taxon>Apocrita</taxon>
        <taxon>Aculeata</taxon>
        <taxon>Formicoidea</taxon>
        <taxon>Formicidae</taxon>
        <taxon>Myrmicinae</taxon>
        <taxon>Trachymyrmex</taxon>
    </lineage>
</organism>